<dbReference type="InterPro" id="IPR050706">
    <property type="entry name" value="Cyclic-di-GMP_PDE-like"/>
</dbReference>
<feature type="domain" description="EAL" evidence="2">
    <location>
        <begin position="60"/>
        <end position="314"/>
    </location>
</feature>
<reference evidence="4" key="1">
    <citation type="submission" date="2017-04" db="EMBL/GenBank/DDBJ databases">
        <authorList>
            <person name="Varghese N."/>
            <person name="Submissions S."/>
        </authorList>
    </citation>
    <scope>NUCLEOTIDE SEQUENCE [LARGE SCALE GENOMIC DNA]</scope>
    <source>
        <strain evidence="4">Ballard 720</strain>
    </source>
</reference>
<accession>A0A1X7DY52</accession>
<keyword evidence="4" id="KW-1185">Reference proteome</keyword>
<dbReference type="SUPFAM" id="SSF103190">
    <property type="entry name" value="Sensory domain-like"/>
    <property type="match status" value="1"/>
</dbReference>
<evidence type="ECO:0000256" key="1">
    <source>
        <dbReference type="SAM" id="MobiDB-lite"/>
    </source>
</evidence>
<dbReference type="STRING" id="28094.SAMN06295900_104227"/>
<dbReference type="Gene3D" id="3.20.20.450">
    <property type="entry name" value="EAL domain"/>
    <property type="match status" value="1"/>
</dbReference>
<dbReference type="PANTHER" id="PTHR33121">
    <property type="entry name" value="CYCLIC DI-GMP PHOSPHODIESTERASE PDEF"/>
    <property type="match status" value="1"/>
</dbReference>
<organism evidence="3 4">
    <name type="scientific">Trinickia caryophylli</name>
    <name type="common">Paraburkholderia caryophylli</name>
    <dbReference type="NCBI Taxonomy" id="28094"/>
    <lineage>
        <taxon>Bacteria</taxon>
        <taxon>Pseudomonadati</taxon>
        <taxon>Pseudomonadota</taxon>
        <taxon>Betaproteobacteria</taxon>
        <taxon>Burkholderiales</taxon>
        <taxon>Burkholderiaceae</taxon>
        <taxon>Trinickia</taxon>
    </lineage>
</organism>
<evidence type="ECO:0000313" key="3">
    <source>
        <dbReference type="EMBL" id="SMF23790.1"/>
    </source>
</evidence>
<dbReference type="PANTHER" id="PTHR33121:SF76">
    <property type="entry name" value="SIGNALING PROTEIN"/>
    <property type="match status" value="1"/>
</dbReference>
<dbReference type="CDD" id="cd01948">
    <property type="entry name" value="EAL"/>
    <property type="match status" value="1"/>
</dbReference>
<dbReference type="GO" id="GO:0071111">
    <property type="term" value="F:cyclic-guanylate-specific phosphodiesterase activity"/>
    <property type="evidence" value="ECO:0007669"/>
    <property type="project" value="InterPro"/>
</dbReference>
<dbReference type="AlphaFoldDB" id="A0A1X7DY52"/>
<evidence type="ECO:0000259" key="2">
    <source>
        <dbReference type="PROSITE" id="PS50883"/>
    </source>
</evidence>
<gene>
    <name evidence="3" type="ORF">SAMN06295900_104227</name>
</gene>
<evidence type="ECO:0000313" key="4">
    <source>
        <dbReference type="Proteomes" id="UP000192911"/>
    </source>
</evidence>
<dbReference type="SMART" id="SM00052">
    <property type="entry name" value="EAL"/>
    <property type="match status" value="1"/>
</dbReference>
<dbReference type="InterPro" id="IPR035919">
    <property type="entry name" value="EAL_sf"/>
</dbReference>
<dbReference type="Pfam" id="PF00563">
    <property type="entry name" value="EAL"/>
    <property type="match status" value="1"/>
</dbReference>
<dbReference type="Gene3D" id="3.30.450.20">
    <property type="entry name" value="PAS domain"/>
    <property type="match status" value="1"/>
</dbReference>
<protein>
    <submittedName>
        <fullName evidence="3">Diguanylate phosphodiesterase</fullName>
    </submittedName>
</protein>
<sequence length="475" mass="52209">MGIARHAWSPRPPRGARASGGNAERFGPLARRRAGSATLARAARAFAMAAKRELTLAEILPHLQHDAAGWYVDYQAVRLRSAFQPVVSITHKRIVGYEALVRATDGKGQPISPPTLFAQTPRKHATFALDRLVRCVHFANFVEHDMANAWLFVNAPPGLFRSGWPYGSFIDELCAHFSLPHRRVVIELLEEPAADEAVFERTVEALRRRDLLIAIDDFGTGFSNFDRIWRMRPDIVKLDRSLVARMAAPGADGQFAAQLVTMLHRAGAMVLGEGVETDDELVTLLEADVDFVQGFWLGQPRGSPVEASRGVSSRIETMWSRFRERAGGAPRLTADLAQFERAVLAGASLYKATRQLAVAAGRTFESPLARRVFVTDAQGDQYEASIAANPEEAVDRLSPLFPDTGCNWSRRLYFKRALAAPGRVAVMGPHYSLTLGKDTYTGAVTVDIGEQMHVYCVDFLLDAPPGEASPRAPPP</sequence>
<dbReference type="PROSITE" id="PS50883">
    <property type="entry name" value="EAL"/>
    <property type="match status" value="1"/>
</dbReference>
<dbReference type="SUPFAM" id="SSF141868">
    <property type="entry name" value="EAL domain-like"/>
    <property type="match status" value="1"/>
</dbReference>
<feature type="region of interest" description="Disordered" evidence="1">
    <location>
        <begin position="1"/>
        <end position="27"/>
    </location>
</feature>
<dbReference type="InterPro" id="IPR029151">
    <property type="entry name" value="Sensor-like_sf"/>
</dbReference>
<dbReference type="InterPro" id="IPR001633">
    <property type="entry name" value="EAL_dom"/>
</dbReference>
<dbReference type="Proteomes" id="UP000192911">
    <property type="component" value="Unassembled WGS sequence"/>
</dbReference>
<name>A0A1X7DY52_TRICW</name>
<dbReference type="EMBL" id="FXAH01000004">
    <property type="protein sequence ID" value="SMF23790.1"/>
    <property type="molecule type" value="Genomic_DNA"/>
</dbReference>
<proteinExistence type="predicted"/>